<evidence type="ECO:0000256" key="4">
    <source>
        <dbReference type="ARBA" id="ARBA00023158"/>
    </source>
</evidence>
<dbReference type="InterPro" id="IPR012337">
    <property type="entry name" value="RNaseH-like_sf"/>
</dbReference>
<evidence type="ECO:0000256" key="3">
    <source>
        <dbReference type="ARBA" id="ARBA00022845"/>
    </source>
</evidence>
<dbReference type="InterPro" id="IPR045246">
    <property type="entry name" value="Piwi_ago-like"/>
</dbReference>
<dbReference type="STRING" id="2094558.A0A314XRB3"/>
<feature type="compositionally biased region" description="Polar residues" evidence="6">
    <location>
        <begin position="48"/>
        <end position="58"/>
    </location>
</feature>
<dbReference type="Gene3D" id="3.40.50.2300">
    <property type="match status" value="1"/>
</dbReference>
<dbReference type="FunFam" id="3.40.50.2300:FF:000110">
    <property type="entry name" value="Argonaute 10"/>
    <property type="match status" value="1"/>
</dbReference>
<dbReference type="GO" id="GO:0006417">
    <property type="term" value="P:regulation of translation"/>
    <property type="evidence" value="ECO:0007669"/>
    <property type="project" value="UniProtKB-KW"/>
</dbReference>
<dbReference type="OrthoDB" id="10252740at2759"/>
<evidence type="ECO:0000259" key="8">
    <source>
        <dbReference type="PROSITE" id="PS50822"/>
    </source>
</evidence>
<dbReference type="SMART" id="SM00949">
    <property type="entry name" value="PAZ"/>
    <property type="match status" value="1"/>
</dbReference>
<keyword evidence="4" id="KW-0943">RNA-mediated gene silencing</keyword>
<gene>
    <name evidence="9" type="ORF">Pyn_22114</name>
</gene>
<keyword evidence="2" id="KW-0678">Repressor</keyword>
<dbReference type="Pfam" id="PF16486">
    <property type="entry name" value="ArgoN"/>
    <property type="match status" value="1"/>
</dbReference>
<dbReference type="Pfam" id="PF16488">
    <property type="entry name" value="ArgoL2"/>
    <property type="match status" value="1"/>
</dbReference>
<dbReference type="InterPro" id="IPR014811">
    <property type="entry name" value="ArgoL1"/>
</dbReference>
<dbReference type="EMBL" id="PJQY01002370">
    <property type="protein sequence ID" value="PQP94190.1"/>
    <property type="molecule type" value="Genomic_DNA"/>
</dbReference>
<dbReference type="InterPro" id="IPR032473">
    <property type="entry name" value="Argonaute_Mid_dom"/>
</dbReference>
<evidence type="ECO:0000256" key="5">
    <source>
        <dbReference type="ARBA" id="ARBA00023274"/>
    </source>
</evidence>
<dbReference type="GO" id="GO:0051607">
    <property type="term" value="P:defense response to virus"/>
    <property type="evidence" value="ECO:0007669"/>
    <property type="project" value="UniProtKB-ARBA"/>
</dbReference>
<keyword evidence="5" id="KW-0687">Ribonucleoprotein</keyword>
<reference evidence="9 10" key="1">
    <citation type="submission" date="2018-02" db="EMBL/GenBank/DDBJ databases">
        <title>Draft genome of wild Prunus yedoensis var. nudiflora.</title>
        <authorList>
            <person name="Baek S."/>
            <person name="Kim J.-H."/>
            <person name="Choi K."/>
            <person name="Kim G.-B."/>
            <person name="Cho A."/>
            <person name="Jang H."/>
            <person name="Shin C.-H."/>
            <person name="Yu H.-J."/>
            <person name="Mun J.-H."/>
        </authorList>
    </citation>
    <scope>NUCLEOTIDE SEQUENCE [LARGE SCALE GENOMIC DNA]</scope>
    <source>
        <strain evidence="10">cv. Jeju island</strain>
        <tissue evidence="9">Leaf</tissue>
    </source>
</reference>
<dbReference type="InterPro" id="IPR032472">
    <property type="entry name" value="ArgoL2"/>
</dbReference>
<evidence type="ECO:0000313" key="10">
    <source>
        <dbReference type="Proteomes" id="UP000250321"/>
    </source>
</evidence>
<feature type="compositionally biased region" description="Basic residues" evidence="6">
    <location>
        <begin position="60"/>
        <end position="69"/>
    </location>
</feature>
<feature type="domain" description="PAZ" evidence="7">
    <location>
        <begin position="341"/>
        <end position="439"/>
    </location>
</feature>
<dbReference type="InterPro" id="IPR003165">
    <property type="entry name" value="Piwi"/>
</dbReference>
<dbReference type="CDD" id="cd04657">
    <property type="entry name" value="Piwi_ago-like"/>
    <property type="match status" value="1"/>
</dbReference>
<dbReference type="GO" id="GO:1990904">
    <property type="term" value="C:ribonucleoprotein complex"/>
    <property type="evidence" value="ECO:0007669"/>
    <property type="project" value="UniProtKB-KW"/>
</dbReference>
<dbReference type="PROSITE" id="PS50822">
    <property type="entry name" value="PIWI"/>
    <property type="match status" value="1"/>
</dbReference>
<sequence>MPIRKMKESSEQHLVIKTHLQNPVNPVQKQPKTAQNGKGPPPQEPHNPKTQNQISPPTKNRGRRRGRGGRKSDQGDVCMRPSSRHCTVAHIPASPSFASPPVASTPNGYVENGGNSCSMEMGFPTSSKSLSFARRPGFGQVGIKCIVKANHFFAELPEKDLNHYDVCITPEVASRSVNRAIMAELVRLYKESDLGMRLPAYDGRKSLYTAGELPFAWKEFNIKLVDEPDGINGRKRERDYKVVIKFVARANMHHLGQFLAGKCADAPQEALQILDIVLRELSNKRYCPIGRSFFSPDIRTPQRLGEGLESWCGFYQSIRPTQMGLSLNIDMASAAFIEPLPVIEFVAQLLGKDVLSRTLSDSDRVKRSVRRKYRVSGLTSQPTRELVFPVDENLTMKSVIEYFQEMYGFTIQQGHLPCLQVGNQKKANYLPMEACKIVEGQRYTKRLNEKQITALLKVTCQRPRDRENDILQTVQHNAYDQDPYAKEFGIKISEKLASVEARILPAPWLKYHETGKEKNCLPQVGQWNMMNKKMINGMTVSRWACINFSRSVQESVARGFCNELAQMCQVSGMEFNPEPVIPIYNARPEQVEKALKHVYHASMNKTKGKDLELLLAILPDNNGSLYGDIKRICETDLGLISQCCLTKHVFKISKQYLANVSLKINVKMGGRNTVLLDAISCRIPLVSDIPTIIFGADVTHPENGEDSSPSIAAVVASQDWPEVTKYAGLDPVRGTVSGGMIRDLLVSFRKATGQKPLRIIFYRDGVSEGQFYQVLLYELDAIRKACASLEPNYQPPVTFIVVQKRHHTRLFANNHRDRSSIDKSGNILPGTVVDTKICHPTEFDFYLCSHAGIQGTSRPAHYHVLWDENNFTADGIQSLTNNLCYTYARCTRSVSVVPPAYYAHLAAFRARFYMEPDMQENGSTGHTAKGTRAAGETGVRPLPALKENVKRVMFYC</sequence>
<name>A0A314XRB3_PRUYE</name>
<dbReference type="FunFam" id="3.30.420.10:FF:000013">
    <property type="entry name" value="protein argonaute 10-like"/>
    <property type="match status" value="1"/>
</dbReference>
<feature type="domain" description="Piwi" evidence="8">
    <location>
        <begin position="613"/>
        <end position="915"/>
    </location>
</feature>
<evidence type="ECO:0000256" key="6">
    <source>
        <dbReference type="SAM" id="MobiDB-lite"/>
    </source>
</evidence>
<feature type="region of interest" description="Disordered" evidence="6">
    <location>
        <begin position="1"/>
        <end position="81"/>
    </location>
</feature>
<evidence type="ECO:0000259" key="7">
    <source>
        <dbReference type="PROSITE" id="PS50821"/>
    </source>
</evidence>
<feature type="compositionally biased region" description="Basic and acidic residues" evidence="6">
    <location>
        <begin position="1"/>
        <end position="11"/>
    </location>
</feature>
<dbReference type="Pfam" id="PF08699">
    <property type="entry name" value="ArgoL1"/>
    <property type="match status" value="1"/>
</dbReference>
<dbReference type="PROSITE" id="PS50821">
    <property type="entry name" value="PAZ"/>
    <property type="match status" value="1"/>
</dbReference>
<dbReference type="InterPro" id="IPR032474">
    <property type="entry name" value="Argonaute_N"/>
</dbReference>
<dbReference type="Pfam" id="PF02170">
    <property type="entry name" value="PAZ"/>
    <property type="match status" value="1"/>
</dbReference>
<dbReference type="InterPro" id="IPR036397">
    <property type="entry name" value="RNaseH_sf"/>
</dbReference>
<evidence type="ECO:0000256" key="1">
    <source>
        <dbReference type="ARBA" id="ARBA00008201"/>
    </source>
</evidence>
<comment type="caution">
    <text evidence="9">The sequence shown here is derived from an EMBL/GenBank/DDBJ whole genome shotgun (WGS) entry which is preliminary data.</text>
</comment>
<dbReference type="Gene3D" id="3.30.420.10">
    <property type="entry name" value="Ribonuclease H-like superfamily/Ribonuclease H"/>
    <property type="match status" value="1"/>
</dbReference>
<dbReference type="AlphaFoldDB" id="A0A314XRB3"/>
<dbReference type="InterPro" id="IPR036085">
    <property type="entry name" value="PAZ_dom_sf"/>
</dbReference>
<feature type="compositionally biased region" description="Polar residues" evidence="6">
    <location>
        <begin position="19"/>
        <end position="36"/>
    </location>
</feature>
<evidence type="ECO:0000256" key="2">
    <source>
        <dbReference type="ARBA" id="ARBA00022491"/>
    </source>
</evidence>
<dbReference type="Proteomes" id="UP000250321">
    <property type="component" value="Unassembled WGS sequence"/>
</dbReference>
<dbReference type="GO" id="GO:0031047">
    <property type="term" value="P:regulatory ncRNA-mediated gene silencing"/>
    <property type="evidence" value="ECO:0007669"/>
    <property type="project" value="UniProtKB-KW"/>
</dbReference>
<accession>A0A314XRB3</accession>
<organism evidence="9 10">
    <name type="scientific">Prunus yedoensis var. nudiflora</name>
    <dbReference type="NCBI Taxonomy" id="2094558"/>
    <lineage>
        <taxon>Eukaryota</taxon>
        <taxon>Viridiplantae</taxon>
        <taxon>Streptophyta</taxon>
        <taxon>Embryophyta</taxon>
        <taxon>Tracheophyta</taxon>
        <taxon>Spermatophyta</taxon>
        <taxon>Magnoliopsida</taxon>
        <taxon>eudicotyledons</taxon>
        <taxon>Gunneridae</taxon>
        <taxon>Pentapetalae</taxon>
        <taxon>rosids</taxon>
        <taxon>fabids</taxon>
        <taxon>Rosales</taxon>
        <taxon>Rosaceae</taxon>
        <taxon>Amygdaloideae</taxon>
        <taxon>Amygdaleae</taxon>
        <taxon>Prunus</taxon>
    </lineage>
</organism>
<dbReference type="InterPro" id="IPR003100">
    <property type="entry name" value="PAZ_dom"/>
</dbReference>
<evidence type="ECO:0000313" key="9">
    <source>
        <dbReference type="EMBL" id="PQP94190.1"/>
    </source>
</evidence>
<dbReference type="GO" id="GO:0003723">
    <property type="term" value="F:RNA binding"/>
    <property type="evidence" value="ECO:0007669"/>
    <property type="project" value="InterPro"/>
</dbReference>
<dbReference type="SUPFAM" id="SSF53098">
    <property type="entry name" value="Ribonuclease H-like"/>
    <property type="match status" value="1"/>
</dbReference>
<dbReference type="Gene3D" id="2.170.260.10">
    <property type="entry name" value="paz domain"/>
    <property type="match status" value="1"/>
</dbReference>
<dbReference type="SMART" id="SM00950">
    <property type="entry name" value="Piwi"/>
    <property type="match status" value="1"/>
</dbReference>
<keyword evidence="10" id="KW-1185">Reference proteome</keyword>
<dbReference type="PANTHER" id="PTHR22891">
    <property type="entry name" value="EUKARYOTIC TRANSLATION INITIATION FACTOR 2C"/>
    <property type="match status" value="1"/>
</dbReference>
<dbReference type="Pfam" id="PF02171">
    <property type="entry name" value="Piwi"/>
    <property type="match status" value="1"/>
</dbReference>
<protein>
    <submittedName>
        <fullName evidence="9">Protein argonaute 10</fullName>
    </submittedName>
</protein>
<comment type="similarity">
    <text evidence="1">Belongs to the argonaute family. Ago subfamily.</text>
</comment>
<proteinExistence type="inferred from homology"/>
<dbReference type="CDD" id="cd02846">
    <property type="entry name" value="PAZ_argonaute_like"/>
    <property type="match status" value="1"/>
</dbReference>
<dbReference type="SMART" id="SM01163">
    <property type="entry name" value="DUF1785"/>
    <property type="match status" value="1"/>
</dbReference>
<keyword evidence="3" id="KW-0810">Translation regulation</keyword>
<dbReference type="SUPFAM" id="SSF101690">
    <property type="entry name" value="PAZ domain"/>
    <property type="match status" value="1"/>
</dbReference>
<dbReference type="Pfam" id="PF16487">
    <property type="entry name" value="ArgoMid"/>
    <property type="match status" value="1"/>
</dbReference>